<organism evidence="3 4">
    <name type="scientific">Pseudomonas fluvialis</name>
    <dbReference type="NCBI Taxonomy" id="1793966"/>
    <lineage>
        <taxon>Bacteria</taxon>
        <taxon>Pseudomonadati</taxon>
        <taxon>Pseudomonadota</taxon>
        <taxon>Gammaproteobacteria</taxon>
        <taxon>Pseudomonadales</taxon>
        <taxon>Pseudomonadaceae</taxon>
        <taxon>Pseudomonas</taxon>
    </lineage>
</organism>
<proteinExistence type="predicted"/>
<evidence type="ECO:0000259" key="2">
    <source>
        <dbReference type="Pfam" id="PF25559"/>
    </source>
</evidence>
<evidence type="ECO:0000256" key="1">
    <source>
        <dbReference type="SAM" id="MobiDB-lite"/>
    </source>
</evidence>
<accession>A0ABQ2AL74</accession>
<reference evidence="4" key="1">
    <citation type="journal article" date="2019" name="Int. J. Syst. Evol. Microbiol.">
        <title>The Global Catalogue of Microorganisms (GCM) 10K type strain sequencing project: providing services to taxonomists for standard genome sequencing and annotation.</title>
        <authorList>
            <consortium name="The Broad Institute Genomics Platform"/>
            <consortium name="The Broad Institute Genome Sequencing Center for Infectious Disease"/>
            <person name="Wu L."/>
            <person name="Ma J."/>
        </authorList>
    </citation>
    <scope>NUCLEOTIDE SEQUENCE [LARGE SCALE GENOMIC DNA]</scope>
    <source>
        <strain evidence="4">CCM 8778</strain>
    </source>
</reference>
<dbReference type="EMBL" id="BMDE01000003">
    <property type="protein sequence ID" value="GGH91499.1"/>
    <property type="molecule type" value="Genomic_DNA"/>
</dbReference>
<evidence type="ECO:0000313" key="3">
    <source>
        <dbReference type="EMBL" id="GGH91499.1"/>
    </source>
</evidence>
<gene>
    <name evidence="3" type="ORF">GCM10007363_11520</name>
</gene>
<dbReference type="Proteomes" id="UP000655550">
    <property type="component" value="Unassembled WGS sequence"/>
</dbReference>
<dbReference type="InterPro" id="IPR057691">
    <property type="entry name" value="DUF7931"/>
</dbReference>
<dbReference type="RefSeq" id="WP_093986572.1">
    <property type="nucleotide sequence ID" value="NZ_BMDE01000003.1"/>
</dbReference>
<dbReference type="Pfam" id="PF25559">
    <property type="entry name" value="DUF7931"/>
    <property type="match status" value="1"/>
</dbReference>
<keyword evidence="4" id="KW-1185">Reference proteome</keyword>
<sequence length="210" mass="23638">MHEEDASPQDAESPELPAIDFQSPGRFSIHNPASPAPPGLPASGSSAQPALPAGLERFSSPEQACQHALTLLQQARFRLCLYSHNLEPWLYDHRNVQEACKAFLLASPKNSLRILLRDSSLIVKQGHRLLNLARRLSSNLQIRRVHPDYPAEDICFLLVDDCGLLTRPQPNLPTGYVQYNEPARVRQRLLQFEQAWNTSQSDPELRSFLL</sequence>
<comment type="caution">
    <text evidence="3">The sequence shown here is derived from an EMBL/GenBank/DDBJ whole genome shotgun (WGS) entry which is preliminary data.</text>
</comment>
<evidence type="ECO:0000313" key="4">
    <source>
        <dbReference type="Proteomes" id="UP000655550"/>
    </source>
</evidence>
<feature type="compositionally biased region" description="Low complexity" evidence="1">
    <location>
        <begin position="41"/>
        <end position="53"/>
    </location>
</feature>
<protein>
    <recommendedName>
        <fullName evidence="2">DUF7931 domain-containing protein</fullName>
    </recommendedName>
</protein>
<name>A0ABQ2AL74_9PSED</name>
<feature type="region of interest" description="Disordered" evidence="1">
    <location>
        <begin position="1"/>
        <end position="53"/>
    </location>
</feature>
<feature type="domain" description="DUF7931" evidence="2">
    <location>
        <begin position="61"/>
        <end position="208"/>
    </location>
</feature>